<feature type="region of interest" description="Disordered" evidence="1">
    <location>
        <begin position="269"/>
        <end position="300"/>
    </location>
</feature>
<accession>A0A1C4U9Y5</accession>
<reference evidence="3" key="1">
    <citation type="submission" date="2016-06" db="EMBL/GenBank/DDBJ databases">
        <authorList>
            <person name="Varghese N."/>
            <person name="Submissions Spin"/>
        </authorList>
    </citation>
    <scope>NUCLEOTIDE SEQUENCE [LARGE SCALE GENOMIC DNA]</scope>
    <source>
        <strain evidence="3">DSM 43909</strain>
    </source>
</reference>
<feature type="compositionally biased region" description="Polar residues" evidence="1">
    <location>
        <begin position="182"/>
        <end position="192"/>
    </location>
</feature>
<dbReference type="PRINTS" id="PR01217">
    <property type="entry name" value="PRICHEXTENSN"/>
</dbReference>
<proteinExistence type="predicted"/>
<name>A0A1C4U9Y5_MICVI</name>
<dbReference type="EMBL" id="LT607411">
    <property type="protein sequence ID" value="SCE68456.1"/>
    <property type="molecule type" value="Genomic_DNA"/>
</dbReference>
<sequence>MSEAAGGPGAPVAGHRRSVPPGGYRRLIGAHRAAGLAGPSRGYLFTVALLAGTASMPILAAFSTGSATVGSSALPDTSTPFIPTPSVGPVVLPLPDGTQPPALPSGAPVATGRSWPVSALGPAPALPDDRDLSSHRRSRPAVPAPAPGRTTPTVSPRPRRGPTPAPSPSASGPATPDPSPTLTGQPTSTFSEPPTDPPVTTGPAPTRSESTGATPPTGGPAEPPTTATPAVGVSAAVGLSAAVGVSAAVGLSAAVGVSAAVGLSAAVGVSAAAGPSDSARGRADRRSGTPRWGGVRPGRR</sequence>
<organism evidence="2 3">
    <name type="scientific">Micromonospora viridifaciens</name>
    <dbReference type="NCBI Taxonomy" id="1881"/>
    <lineage>
        <taxon>Bacteria</taxon>
        <taxon>Bacillati</taxon>
        <taxon>Actinomycetota</taxon>
        <taxon>Actinomycetes</taxon>
        <taxon>Micromonosporales</taxon>
        <taxon>Micromonosporaceae</taxon>
        <taxon>Micromonospora</taxon>
    </lineage>
</organism>
<feature type="compositionally biased region" description="Low complexity" evidence="1">
    <location>
        <begin position="269"/>
        <end position="278"/>
    </location>
</feature>
<evidence type="ECO:0000256" key="1">
    <source>
        <dbReference type="SAM" id="MobiDB-lite"/>
    </source>
</evidence>
<feature type="compositionally biased region" description="Low complexity" evidence="1">
    <location>
        <begin position="147"/>
        <end position="156"/>
    </location>
</feature>
<feature type="region of interest" description="Disordered" evidence="1">
    <location>
        <begin position="90"/>
        <end position="229"/>
    </location>
</feature>
<protein>
    <submittedName>
        <fullName evidence="2">Uncharacterized protein</fullName>
    </submittedName>
</protein>
<keyword evidence="3" id="KW-1185">Reference proteome</keyword>
<dbReference type="AlphaFoldDB" id="A0A1C4U9Y5"/>
<dbReference type="OrthoDB" id="3406150at2"/>
<evidence type="ECO:0000313" key="3">
    <source>
        <dbReference type="Proteomes" id="UP000198242"/>
    </source>
</evidence>
<evidence type="ECO:0000313" key="2">
    <source>
        <dbReference type="EMBL" id="SCE68456.1"/>
    </source>
</evidence>
<dbReference type="RefSeq" id="WP_157744311.1">
    <property type="nucleotide sequence ID" value="NZ_LT607411.1"/>
</dbReference>
<gene>
    <name evidence="2" type="ORF">GA0074695_0290</name>
</gene>
<dbReference type="Proteomes" id="UP000198242">
    <property type="component" value="Chromosome I"/>
</dbReference>